<feature type="region of interest" description="Disordered" evidence="1">
    <location>
        <begin position="1"/>
        <end position="22"/>
    </location>
</feature>
<accession>B9BK97</accession>
<dbReference type="EMBL" id="ACFC01000002">
    <property type="protein sequence ID" value="EEE08364.1"/>
    <property type="molecule type" value="Genomic_DNA"/>
</dbReference>
<gene>
    <name evidence="2" type="ORF">BURMUCGD2_5505</name>
</gene>
<evidence type="ECO:0000256" key="1">
    <source>
        <dbReference type="SAM" id="MobiDB-lite"/>
    </source>
</evidence>
<dbReference type="Proteomes" id="UP000004535">
    <property type="component" value="Unassembled WGS sequence"/>
</dbReference>
<name>B9BK97_9BURK</name>
<proteinExistence type="predicted"/>
<protein>
    <submittedName>
        <fullName evidence="2">Uncharacterized protein</fullName>
    </submittedName>
</protein>
<feature type="compositionally biased region" description="Low complexity" evidence="1">
    <location>
        <begin position="1"/>
        <end position="16"/>
    </location>
</feature>
<evidence type="ECO:0000313" key="3">
    <source>
        <dbReference type="Proteomes" id="UP000004535"/>
    </source>
</evidence>
<reference evidence="2 3" key="1">
    <citation type="journal article" date="2012" name="J. Bacteriol.">
        <title>Draft Genome Sequence Determination for Cystic Fibrosis and Chronic Granulomatous Disease Burkholderia multivorans Isolates.</title>
        <authorList>
            <person name="Varga J.J."/>
            <person name="Losada L."/>
            <person name="Zelazny A.M."/>
            <person name="Brinkac L."/>
            <person name="Harkins D."/>
            <person name="Radune D."/>
            <person name="Hostetler J."/>
            <person name="Sampaio E.P."/>
            <person name="Ronning C.M."/>
            <person name="Nierman W.C."/>
            <person name="Greenberg D.E."/>
            <person name="Holland S.M."/>
            <person name="Goldberg J.B."/>
        </authorList>
    </citation>
    <scope>NUCLEOTIDE SEQUENCE [LARGE SCALE GENOMIC DNA]</scope>
    <source>
        <strain evidence="2 3">CGD2</strain>
    </source>
</reference>
<sequence length="37" mass="4058">MIARTATSPAASSARRNGTPHDLHYDRFRAFACACHP</sequence>
<dbReference type="AlphaFoldDB" id="B9BK97"/>
<evidence type="ECO:0000313" key="2">
    <source>
        <dbReference type="EMBL" id="EEE08364.1"/>
    </source>
</evidence>
<comment type="caution">
    <text evidence="2">The sequence shown here is derived from an EMBL/GenBank/DDBJ whole genome shotgun (WGS) entry which is preliminary data.</text>
</comment>
<organism evidence="2 3">
    <name type="scientific">Burkholderia multivorans CGD2</name>
    <dbReference type="NCBI Taxonomy" id="513052"/>
    <lineage>
        <taxon>Bacteria</taxon>
        <taxon>Pseudomonadati</taxon>
        <taxon>Pseudomonadota</taxon>
        <taxon>Betaproteobacteria</taxon>
        <taxon>Burkholderiales</taxon>
        <taxon>Burkholderiaceae</taxon>
        <taxon>Burkholderia</taxon>
        <taxon>Burkholderia cepacia complex</taxon>
    </lineage>
</organism>